<dbReference type="RefSeq" id="WP_304447251.1">
    <property type="nucleotide sequence ID" value="NZ_JARRAH010000001.1"/>
</dbReference>
<reference evidence="2 3" key="1">
    <citation type="journal article" date="2019" name="Int. J. Syst. Evol. Microbiol.">
        <title>The Global Catalogue of Microorganisms (GCM) 10K type strain sequencing project: providing services to taxonomists for standard genome sequencing and annotation.</title>
        <authorList>
            <consortium name="The Broad Institute Genomics Platform"/>
            <consortium name="The Broad Institute Genome Sequencing Center for Infectious Disease"/>
            <person name="Wu L."/>
            <person name="Ma J."/>
        </authorList>
    </citation>
    <scope>NUCLEOTIDE SEQUENCE [LARGE SCALE GENOMIC DNA]</scope>
    <source>
        <strain evidence="2 3">PSRA2</strain>
    </source>
</reference>
<keyword evidence="1" id="KW-1133">Transmembrane helix</keyword>
<evidence type="ECO:0000256" key="1">
    <source>
        <dbReference type="SAM" id="Phobius"/>
    </source>
</evidence>
<feature type="transmembrane region" description="Helical" evidence="1">
    <location>
        <begin position="12"/>
        <end position="36"/>
    </location>
</feature>
<comment type="caution">
    <text evidence="2">The sequence shown here is derived from an EMBL/GenBank/DDBJ whole genome shotgun (WGS) entry which is preliminary data.</text>
</comment>
<evidence type="ECO:0000313" key="3">
    <source>
        <dbReference type="Proteomes" id="UP001596406"/>
    </source>
</evidence>
<organism evidence="2 3">
    <name type="scientific">Halomarina ordinaria</name>
    <dbReference type="NCBI Taxonomy" id="3033939"/>
    <lineage>
        <taxon>Archaea</taxon>
        <taxon>Methanobacteriati</taxon>
        <taxon>Methanobacteriota</taxon>
        <taxon>Stenosarchaea group</taxon>
        <taxon>Halobacteria</taxon>
        <taxon>Halobacteriales</taxon>
        <taxon>Natronomonadaceae</taxon>
        <taxon>Halomarina</taxon>
    </lineage>
</organism>
<dbReference type="Pfam" id="PF04307">
    <property type="entry name" value="YdjM"/>
    <property type="match status" value="1"/>
</dbReference>
<dbReference type="GO" id="GO:0016787">
    <property type="term" value="F:hydrolase activity"/>
    <property type="evidence" value="ECO:0007669"/>
    <property type="project" value="UniProtKB-KW"/>
</dbReference>
<protein>
    <submittedName>
        <fullName evidence="2">Metal-dependent hydrolase</fullName>
    </submittedName>
</protein>
<dbReference type="EMBL" id="JBHSXM010000001">
    <property type="protein sequence ID" value="MFC6835553.1"/>
    <property type="molecule type" value="Genomic_DNA"/>
</dbReference>
<accession>A0ABD5U5F1</accession>
<dbReference type="InterPro" id="IPR007404">
    <property type="entry name" value="YdjM-like"/>
</dbReference>
<feature type="transmembrane region" description="Helical" evidence="1">
    <location>
        <begin position="56"/>
        <end position="75"/>
    </location>
</feature>
<evidence type="ECO:0000313" key="2">
    <source>
        <dbReference type="EMBL" id="MFC6835553.1"/>
    </source>
</evidence>
<keyword evidence="3" id="KW-1185">Reference proteome</keyword>
<sequence length="159" mass="16280">MHRTGHLGFSALVYAPVGLALAGESPALAILGYVGVLSLASLPDVDLRLPLVRHRGVTHTLPFAFGVGLALWAAGRTLAGPLGLPPETLGTFGAFVGVFGVCAHLLADTVTPMGVPWLWPLSGRRYSLSLVRADDTLANYGLFALGALATAAAAALAVV</sequence>
<feature type="transmembrane region" description="Helical" evidence="1">
    <location>
        <begin position="87"/>
        <end position="107"/>
    </location>
</feature>
<proteinExistence type="predicted"/>
<keyword evidence="1" id="KW-0812">Transmembrane</keyword>
<dbReference type="Proteomes" id="UP001596406">
    <property type="component" value="Unassembled WGS sequence"/>
</dbReference>
<keyword evidence="2" id="KW-0378">Hydrolase</keyword>
<keyword evidence="1" id="KW-0472">Membrane</keyword>
<feature type="transmembrane region" description="Helical" evidence="1">
    <location>
        <begin position="137"/>
        <end position="158"/>
    </location>
</feature>
<name>A0ABD5U5F1_9EURY</name>
<dbReference type="AlphaFoldDB" id="A0ABD5U5F1"/>
<gene>
    <name evidence="2" type="ORF">ACFQHK_03410</name>
</gene>